<dbReference type="Gene3D" id="3.40.50.720">
    <property type="entry name" value="NAD(P)-binding Rossmann-like Domain"/>
    <property type="match status" value="1"/>
</dbReference>
<evidence type="ECO:0000313" key="3">
    <source>
        <dbReference type="EMBL" id="PNP39816.1"/>
    </source>
</evidence>
<dbReference type="GO" id="GO:0016491">
    <property type="term" value="F:oxidoreductase activity"/>
    <property type="evidence" value="ECO:0007669"/>
    <property type="project" value="UniProtKB-KW"/>
</dbReference>
<gene>
    <name evidence="3" type="ORF">TGAMA5MH_08081</name>
</gene>
<comment type="similarity">
    <text evidence="1">Belongs to the short-chain dehydrogenases/reductases (SDR) family.</text>
</comment>
<accession>A0A2K0T2S7</accession>
<evidence type="ECO:0000256" key="2">
    <source>
        <dbReference type="ARBA" id="ARBA00023002"/>
    </source>
</evidence>
<dbReference type="PANTHER" id="PTHR42901">
    <property type="entry name" value="ALCOHOL DEHYDROGENASE"/>
    <property type="match status" value="1"/>
</dbReference>
<dbReference type="PANTHER" id="PTHR42901:SF1">
    <property type="entry name" value="ALCOHOL DEHYDROGENASE"/>
    <property type="match status" value="1"/>
</dbReference>
<dbReference type="Proteomes" id="UP000236546">
    <property type="component" value="Unassembled WGS sequence"/>
</dbReference>
<dbReference type="AlphaFoldDB" id="A0A2K0T2S7"/>
<evidence type="ECO:0008006" key="5">
    <source>
        <dbReference type="Google" id="ProtNLM"/>
    </source>
</evidence>
<dbReference type="PRINTS" id="PR00081">
    <property type="entry name" value="GDHRDH"/>
</dbReference>
<dbReference type="InterPro" id="IPR036291">
    <property type="entry name" value="NAD(P)-bd_dom_sf"/>
</dbReference>
<dbReference type="SUPFAM" id="SSF51735">
    <property type="entry name" value="NAD(P)-binding Rossmann-fold domains"/>
    <property type="match status" value="1"/>
</dbReference>
<proteinExistence type="inferred from homology"/>
<keyword evidence="2" id="KW-0560">Oxidoreductase</keyword>
<dbReference type="Pfam" id="PF00106">
    <property type="entry name" value="adh_short"/>
    <property type="match status" value="1"/>
</dbReference>
<protein>
    <recommendedName>
        <fullName evidence="5">NAD(P)-binding protein</fullName>
    </recommendedName>
</protein>
<evidence type="ECO:0000256" key="1">
    <source>
        <dbReference type="ARBA" id="ARBA00006484"/>
    </source>
</evidence>
<dbReference type="InterPro" id="IPR002347">
    <property type="entry name" value="SDR_fam"/>
</dbReference>
<reference evidence="3 4" key="1">
    <citation type="submission" date="2017-02" db="EMBL/GenBank/DDBJ databases">
        <title>Genomes of Trichoderma spp. with biocontrol activity.</title>
        <authorList>
            <person name="Gardiner D."/>
            <person name="Kazan K."/>
            <person name="Vos C."/>
            <person name="Harvey P."/>
        </authorList>
    </citation>
    <scope>NUCLEOTIDE SEQUENCE [LARGE SCALE GENOMIC DNA]</scope>
    <source>
        <strain evidence="3 4">A5MH</strain>
    </source>
</reference>
<name>A0A2K0T2S7_9HYPO</name>
<dbReference type="CDD" id="cd05233">
    <property type="entry name" value="SDR_c"/>
    <property type="match status" value="1"/>
</dbReference>
<sequence>MGSLPKDYFVKTLQYTRKIFQDIYPAIDPSSPANSLAGKIAIITGASRGIGARGIVPSLAKAGVHGLVLVARDEAKLKEVETEVHRINPQVETLLVALDITDEAAVKHLYTSIRERFGRAADILVANAAVNAATNGGGPVLHEAAVDKWWSNFEINVKGFFILSKYFISSLPTPTSPATIINISTSGAWLVFPVTAPYSVSKLASQQWCTHLNAAYKGTLTVVSIHPGLVETDMNADFTDFDLDSPELTGGLCTWVAADRARSEFLSGRVICANWDVEELMARKSDIVAKNELTMDLTGSFGSEQFSTA</sequence>
<dbReference type="OrthoDB" id="1933717at2759"/>
<evidence type="ECO:0000313" key="4">
    <source>
        <dbReference type="Proteomes" id="UP000236546"/>
    </source>
</evidence>
<dbReference type="EMBL" id="MTYH01000074">
    <property type="protein sequence ID" value="PNP39816.1"/>
    <property type="molecule type" value="Genomic_DNA"/>
</dbReference>
<organism evidence="3 4">
    <name type="scientific">Trichoderma gamsii</name>
    <dbReference type="NCBI Taxonomy" id="398673"/>
    <lineage>
        <taxon>Eukaryota</taxon>
        <taxon>Fungi</taxon>
        <taxon>Dikarya</taxon>
        <taxon>Ascomycota</taxon>
        <taxon>Pezizomycotina</taxon>
        <taxon>Sordariomycetes</taxon>
        <taxon>Hypocreomycetidae</taxon>
        <taxon>Hypocreales</taxon>
        <taxon>Hypocreaceae</taxon>
        <taxon>Trichoderma</taxon>
    </lineage>
</organism>
<comment type="caution">
    <text evidence="3">The sequence shown here is derived from an EMBL/GenBank/DDBJ whole genome shotgun (WGS) entry which is preliminary data.</text>
</comment>